<dbReference type="GO" id="GO:0005829">
    <property type="term" value="C:cytosol"/>
    <property type="evidence" value="ECO:0007669"/>
    <property type="project" value="TreeGrafter"/>
</dbReference>
<sequence>MDTTLTPTDLFSPSKARQQRAQARDWSHIDSWLASKYAGRSVPTFERNDETLKALRALALANERADEEQRLLERAEREALAELESATEHPTSTPLLSALLTHLPPTGTTSLTALATTSITLNTPSTAPETLAHALITHTTTSHSLTTTLLHLRTLHTTLSTQLSQLRSELQTLRDAEYKPPAALPRQTADRTRVTKLLRAKQRESETQLASLSRTVPKSGETDVGSAAGLAVLEERERGLLELWERVAELEAQVQGFKGLPMEKEGARREVRRVEGELEALKRRRDGMFEGLVGI</sequence>
<keyword evidence="7 10" id="KW-0175">Coiled coil</keyword>
<dbReference type="PANTHER" id="PTHR31570:SF1">
    <property type="entry name" value="HAUS AUGMIN-LIKE COMPLEX SUBUNIT 1"/>
    <property type="match status" value="1"/>
</dbReference>
<proteinExistence type="inferred from homology"/>
<dbReference type="GO" id="GO:0005874">
    <property type="term" value="C:microtubule"/>
    <property type="evidence" value="ECO:0007669"/>
    <property type="project" value="UniProtKB-KW"/>
</dbReference>
<keyword evidence="5" id="KW-0493">Microtubule</keyword>
<accession>A0A6A6R7K8</accession>
<evidence type="ECO:0000256" key="1">
    <source>
        <dbReference type="ARBA" id="ARBA00004186"/>
    </source>
</evidence>
<evidence type="ECO:0000256" key="2">
    <source>
        <dbReference type="ARBA" id="ARBA00005479"/>
    </source>
</evidence>
<dbReference type="Pfam" id="PF25762">
    <property type="entry name" value="HAUS1"/>
    <property type="match status" value="1"/>
</dbReference>
<keyword evidence="9" id="KW-0131">Cell cycle</keyword>
<dbReference type="InterPro" id="IPR026243">
    <property type="entry name" value="HAUS1"/>
</dbReference>
<keyword evidence="6" id="KW-0498">Mitosis</keyword>
<evidence type="ECO:0000256" key="9">
    <source>
        <dbReference type="ARBA" id="ARBA00023306"/>
    </source>
</evidence>
<dbReference type="PANTHER" id="PTHR31570">
    <property type="entry name" value="HAUS AUGMIN-LIKE COMPLEX SUBUNIT 1"/>
    <property type="match status" value="1"/>
</dbReference>
<dbReference type="GO" id="GO:0005819">
    <property type="term" value="C:spindle"/>
    <property type="evidence" value="ECO:0007669"/>
    <property type="project" value="UniProtKB-SubCell"/>
</dbReference>
<comment type="similarity">
    <text evidence="2">Belongs to the HAUS1 family.</text>
</comment>
<reference evidence="11" key="1">
    <citation type="journal article" date="2020" name="Stud. Mycol.">
        <title>101 Dothideomycetes genomes: a test case for predicting lifestyles and emergence of pathogens.</title>
        <authorList>
            <person name="Haridas S."/>
            <person name="Albert R."/>
            <person name="Binder M."/>
            <person name="Bloem J."/>
            <person name="Labutti K."/>
            <person name="Salamov A."/>
            <person name="Andreopoulos B."/>
            <person name="Baker S."/>
            <person name="Barry K."/>
            <person name="Bills G."/>
            <person name="Bluhm B."/>
            <person name="Cannon C."/>
            <person name="Castanera R."/>
            <person name="Culley D."/>
            <person name="Daum C."/>
            <person name="Ezra D."/>
            <person name="Gonzalez J."/>
            <person name="Henrissat B."/>
            <person name="Kuo A."/>
            <person name="Liang C."/>
            <person name="Lipzen A."/>
            <person name="Lutzoni F."/>
            <person name="Magnuson J."/>
            <person name="Mondo S."/>
            <person name="Nolan M."/>
            <person name="Ohm R."/>
            <person name="Pangilinan J."/>
            <person name="Park H.-J."/>
            <person name="Ramirez L."/>
            <person name="Alfaro M."/>
            <person name="Sun H."/>
            <person name="Tritt A."/>
            <person name="Yoshinaga Y."/>
            <person name="Zwiers L.-H."/>
            <person name="Turgeon B."/>
            <person name="Goodwin S."/>
            <person name="Spatafora J."/>
            <person name="Crous P."/>
            <person name="Grigoriev I."/>
        </authorList>
    </citation>
    <scope>NUCLEOTIDE SEQUENCE</scope>
    <source>
        <strain evidence="11">CBS 269.34</strain>
    </source>
</reference>
<organism evidence="11 12">
    <name type="scientific">Lophium mytilinum</name>
    <dbReference type="NCBI Taxonomy" id="390894"/>
    <lineage>
        <taxon>Eukaryota</taxon>
        <taxon>Fungi</taxon>
        <taxon>Dikarya</taxon>
        <taxon>Ascomycota</taxon>
        <taxon>Pezizomycotina</taxon>
        <taxon>Dothideomycetes</taxon>
        <taxon>Pleosporomycetidae</taxon>
        <taxon>Mytilinidiales</taxon>
        <taxon>Mytilinidiaceae</taxon>
        <taxon>Lophium</taxon>
    </lineage>
</organism>
<dbReference type="GO" id="GO:0070652">
    <property type="term" value="C:HAUS complex"/>
    <property type="evidence" value="ECO:0007669"/>
    <property type="project" value="InterPro"/>
</dbReference>
<gene>
    <name evidence="11" type="ORF">BU16DRAFT_614310</name>
</gene>
<dbReference type="OrthoDB" id="5372507at2759"/>
<evidence type="ECO:0000256" key="4">
    <source>
        <dbReference type="ARBA" id="ARBA00022618"/>
    </source>
</evidence>
<name>A0A6A6R7K8_9PEZI</name>
<evidence type="ECO:0000256" key="6">
    <source>
        <dbReference type="ARBA" id="ARBA00022776"/>
    </source>
</evidence>
<evidence type="ECO:0000256" key="7">
    <source>
        <dbReference type="ARBA" id="ARBA00023054"/>
    </source>
</evidence>
<feature type="coiled-coil region" evidence="10">
    <location>
        <begin position="58"/>
        <end position="85"/>
    </location>
</feature>
<evidence type="ECO:0000256" key="3">
    <source>
        <dbReference type="ARBA" id="ARBA00022490"/>
    </source>
</evidence>
<evidence type="ECO:0000256" key="8">
    <source>
        <dbReference type="ARBA" id="ARBA00023212"/>
    </source>
</evidence>
<evidence type="ECO:0008006" key="13">
    <source>
        <dbReference type="Google" id="ProtNLM"/>
    </source>
</evidence>
<keyword evidence="12" id="KW-1185">Reference proteome</keyword>
<keyword evidence="8" id="KW-0206">Cytoskeleton</keyword>
<dbReference type="EMBL" id="MU004183">
    <property type="protein sequence ID" value="KAF2500579.1"/>
    <property type="molecule type" value="Genomic_DNA"/>
</dbReference>
<keyword evidence="4" id="KW-0132">Cell division</keyword>
<dbReference type="GO" id="GO:0051301">
    <property type="term" value="P:cell division"/>
    <property type="evidence" value="ECO:0007669"/>
    <property type="project" value="UniProtKB-KW"/>
</dbReference>
<evidence type="ECO:0000256" key="10">
    <source>
        <dbReference type="SAM" id="Coils"/>
    </source>
</evidence>
<dbReference type="Proteomes" id="UP000799750">
    <property type="component" value="Unassembled WGS sequence"/>
</dbReference>
<dbReference type="GO" id="GO:0051225">
    <property type="term" value="P:spindle assembly"/>
    <property type="evidence" value="ECO:0007669"/>
    <property type="project" value="InterPro"/>
</dbReference>
<comment type="subcellular location">
    <subcellularLocation>
        <location evidence="1">Cytoplasm</location>
        <location evidence="1">Cytoskeleton</location>
        <location evidence="1">Spindle</location>
    </subcellularLocation>
</comment>
<evidence type="ECO:0000313" key="12">
    <source>
        <dbReference type="Proteomes" id="UP000799750"/>
    </source>
</evidence>
<dbReference type="AlphaFoldDB" id="A0A6A6R7K8"/>
<evidence type="ECO:0000313" key="11">
    <source>
        <dbReference type="EMBL" id="KAF2500579.1"/>
    </source>
</evidence>
<evidence type="ECO:0000256" key="5">
    <source>
        <dbReference type="ARBA" id="ARBA00022701"/>
    </source>
</evidence>
<protein>
    <recommendedName>
        <fullName evidence="13">HAUS augmin-like complex subunit 1</fullName>
    </recommendedName>
</protein>
<keyword evidence="3" id="KW-0963">Cytoplasm</keyword>